<gene>
    <name evidence="1" type="ORF">VSR83_40870</name>
</gene>
<comment type="caution">
    <text evidence="1">The sequence shown here is derived from an EMBL/GenBank/DDBJ whole genome shotgun (WGS) entry which is preliminary data.</text>
</comment>
<dbReference type="EMBL" id="JAYMRU010000069">
    <property type="protein sequence ID" value="MEM5406263.1"/>
    <property type="molecule type" value="Genomic_DNA"/>
</dbReference>
<keyword evidence="2" id="KW-1185">Reference proteome</keyword>
<sequence length="153" mass="17307">MSDENPARIVFVDERPTVTVRAPVKLSRLLSHGPLLFAAKHTAAGTSLTGCQRGFIQRCQKFSLTYPVADDCKVEHNTGLVSERLKQAQQRAWRGAFLAVCIEARTDARPTRGRFVQGSKSYNDRLPRQIFRAQASRNRVPVHLRHVDVQQRD</sequence>
<organism evidence="1 2">
    <name type="scientific">Paraburkholderia unamae</name>
    <dbReference type="NCBI Taxonomy" id="219649"/>
    <lineage>
        <taxon>Bacteria</taxon>
        <taxon>Pseudomonadati</taxon>
        <taxon>Pseudomonadota</taxon>
        <taxon>Betaproteobacteria</taxon>
        <taxon>Burkholderiales</taxon>
        <taxon>Burkholderiaceae</taxon>
        <taxon>Paraburkholderia</taxon>
    </lineage>
</organism>
<proteinExistence type="predicted"/>
<dbReference type="Proteomes" id="UP001392318">
    <property type="component" value="Unassembled WGS sequence"/>
</dbReference>
<protein>
    <submittedName>
        <fullName evidence="1">Uncharacterized protein</fullName>
    </submittedName>
</protein>
<name>A0ACC6RX96_9BURK</name>
<evidence type="ECO:0000313" key="2">
    <source>
        <dbReference type="Proteomes" id="UP001392318"/>
    </source>
</evidence>
<reference evidence="1" key="1">
    <citation type="submission" date="2024-01" db="EMBL/GenBank/DDBJ databases">
        <title>The diversity of rhizobia nodulating Mimosa spp. in eleven states of Brazil covering several biomes is determined by host plant, location, and edaphic factors.</title>
        <authorList>
            <person name="Rouws L."/>
            <person name="Barauna A."/>
            <person name="Beukes C."/>
            <person name="De Faria S.M."/>
            <person name="Gross E."/>
            <person name="Dos Reis Junior F.B."/>
            <person name="Simon M."/>
            <person name="Maluk M."/>
            <person name="Odee D.W."/>
            <person name="Kenicer G."/>
            <person name="Young J.P.W."/>
            <person name="Reis V.M."/>
            <person name="Zilli J."/>
            <person name="James E.K."/>
        </authorList>
    </citation>
    <scope>NUCLEOTIDE SEQUENCE</scope>
    <source>
        <strain evidence="1">JPY452</strain>
    </source>
</reference>
<evidence type="ECO:0000313" key="1">
    <source>
        <dbReference type="EMBL" id="MEM5406263.1"/>
    </source>
</evidence>
<accession>A0ACC6RX96</accession>